<proteinExistence type="predicted"/>
<dbReference type="RefSeq" id="WP_379522208.1">
    <property type="nucleotide sequence ID" value="NZ_JBHSPA010000085.1"/>
</dbReference>
<evidence type="ECO:0000256" key="1">
    <source>
        <dbReference type="SAM" id="MobiDB-lite"/>
    </source>
</evidence>
<dbReference type="EMBL" id="JBHSPA010000085">
    <property type="protein sequence ID" value="MFC5832771.1"/>
    <property type="molecule type" value="Genomic_DNA"/>
</dbReference>
<reference evidence="3" key="1">
    <citation type="journal article" date="2019" name="Int. J. Syst. Evol. Microbiol.">
        <title>The Global Catalogue of Microorganisms (GCM) 10K type strain sequencing project: providing services to taxonomists for standard genome sequencing and annotation.</title>
        <authorList>
            <consortium name="The Broad Institute Genomics Platform"/>
            <consortium name="The Broad Institute Genome Sequencing Center for Infectious Disease"/>
            <person name="Wu L."/>
            <person name="Ma J."/>
        </authorList>
    </citation>
    <scope>NUCLEOTIDE SEQUENCE [LARGE SCALE GENOMIC DNA]</scope>
    <source>
        <strain evidence="3">CCUG 53903</strain>
    </source>
</reference>
<sequence length="76" mass="8273">MRVYLQGANQWRDLPLYPPADARPERWHLQSGGGLSTAGAPHSTPDRYRYDPADPTPAVLGMSRIMGPPASRVSAS</sequence>
<accession>A0ABW1D4Q7</accession>
<comment type="caution">
    <text evidence="2">The sequence shown here is derived from an EMBL/GenBank/DDBJ whole genome shotgun (WGS) entry which is preliminary data.</text>
</comment>
<dbReference type="Gene3D" id="2.60.120.260">
    <property type="entry name" value="Galactose-binding domain-like"/>
    <property type="match status" value="1"/>
</dbReference>
<keyword evidence="3" id="KW-1185">Reference proteome</keyword>
<organism evidence="2 3">
    <name type="scientific">Nonomuraea insulae</name>
    <dbReference type="NCBI Taxonomy" id="1616787"/>
    <lineage>
        <taxon>Bacteria</taxon>
        <taxon>Bacillati</taxon>
        <taxon>Actinomycetota</taxon>
        <taxon>Actinomycetes</taxon>
        <taxon>Streptosporangiales</taxon>
        <taxon>Streptosporangiaceae</taxon>
        <taxon>Nonomuraea</taxon>
    </lineage>
</organism>
<dbReference type="SUPFAM" id="SSF49785">
    <property type="entry name" value="Galactose-binding domain-like"/>
    <property type="match status" value="1"/>
</dbReference>
<feature type="region of interest" description="Disordered" evidence="1">
    <location>
        <begin position="28"/>
        <end position="76"/>
    </location>
</feature>
<name>A0ABW1D4Q7_9ACTN</name>
<protein>
    <submittedName>
        <fullName evidence="2">Uncharacterized protein</fullName>
    </submittedName>
</protein>
<evidence type="ECO:0000313" key="3">
    <source>
        <dbReference type="Proteomes" id="UP001596058"/>
    </source>
</evidence>
<evidence type="ECO:0000313" key="2">
    <source>
        <dbReference type="EMBL" id="MFC5832771.1"/>
    </source>
</evidence>
<gene>
    <name evidence="2" type="ORF">ACFPZ3_53730</name>
</gene>
<dbReference type="InterPro" id="IPR008979">
    <property type="entry name" value="Galactose-bd-like_sf"/>
</dbReference>
<dbReference type="Proteomes" id="UP001596058">
    <property type="component" value="Unassembled WGS sequence"/>
</dbReference>